<reference evidence="13" key="1">
    <citation type="submission" date="2022-05" db="EMBL/GenBank/DDBJ databases">
        <title>The Musa troglodytarum L. genome provides insights into the mechanism of non-climacteric behaviour and enrichment of carotenoids.</title>
        <authorList>
            <person name="Wang J."/>
        </authorList>
    </citation>
    <scope>NUCLEOTIDE SEQUENCE</scope>
    <source>
        <tissue evidence="13">Leaf</tissue>
    </source>
</reference>
<evidence type="ECO:0000256" key="11">
    <source>
        <dbReference type="SAM" id="MobiDB-lite"/>
    </source>
</evidence>
<feature type="region of interest" description="Disordered" evidence="11">
    <location>
        <begin position="1"/>
        <end position="23"/>
    </location>
</feature>
<dbReference type="PROSITE" id="PS51005">
    <property type="entry name" value="NAC"/>
    <property type="match status" value="1"/>
</dbReference>
<dbReference type="PANTHER" id="PTHR31744:SF216">
    <property type="entry name" value="NAC TRANSCRIPTION FACTOR"/>
    <property type="match status" value="1"/>
</dbReference>
<gene>
    <name evidence="13" type="ORF">MUK42_29807</name>
</gene>
<evidence type="ECO:0000256" key="1">
    <source>
        <dbReference type="ARBA" id="ARBA00004123"/>
    </source>
</evidence>
<dbReference type="PANTHER" id="PTHR31744">
    <property type="entry name" value="PROTEIN CUP-SHAPED COTYLEDON 2-RELATED"/>
    <property type="match status" value="1"/>
</dbReference>
<feature type="domain" description="NAC" evidence="12">
    <location>
        <begin position="145"/>
        <end position="297"/>
    </location>
</feature>
<evidence type="ECO:0000256" key="3">
    <source>
        <dbReference type="ARBA" id="ARBA00022692"/>
    </source>
</evidence>
<dbReference type="Gene3D" id="2.170.150.80">
    <property type="entry name" value="NAC domain"/>
    <property type="match status" value="1"/>
</dbReference>
<dbReference type="OrthoDB" id="636876at2759"/>
<keyword evidence="4" id="KW-1133">Transmembrane helix</keyword>
<dbReference type="GO" id="GO:0006355">
    <property type="term" value="P:regulation of DNA-templated transcription"/>
    <property type="evidence" value="ECO:0007669"/>
    <property type="project" value="InterPro"/>
</dbReference>
<evidence type="ECO:0000256" key="6">
    <source>
        <dbReference type="ARBA" id="ARBA00023125"/>
    </source>
</evidence>
<dbReference type="Pfam" id="PF02365">
    <property type="entry name" value="NAM"/>
    <property type="match status" value="1"/>
</dbReference>
<dbReference type="InterPro" id="IPR003441">
    <property type="entry name" value="NAC-dom"/>
</dbReference>
<evidence type="ECO:0000256" key="9">
    <source>
        <dbReference type="ARBA" id="ARBA00023163"/>
    </source>
</evidence>
<accession>A0A9E7JYT4</accession>
<dbReference type="InterPro" id="IPR036093">
    <property type="entry name" value="NAC_dom_sf"/>
</dbReference>
<comment type="subcellular location">
    <subcellularLocation>
        <location evidence="2">Membrane</location>
        <topology evidence="2">Single-pass membrane protein</topology>
    </subcellularLocation>
    <subcellularLocation>
        <location evidence="1">Nucleus</location>
    </subcellularLocation>
</comment>
<dbReference type="Proteomes" id="UP001055439">
    <property type="component" value="Chromosome 4"/>
</dbReference>
<dbReference type="GO" id="GO:0000976">
    <property type="term" value="F:transcription cis-regulatory region binding"/>
    <property type="evidence" value="ECO:0007669"/>
    <property type="project" value="UniProtKB-ARBA"/>
</dbReference>
<name>A0A9E7JYT4_9LILI</name>
<evidence type="ECO:0000256" key="8">
    <source>
        <dbReference type="ARBA" id="ARBA00023159"/>
    </source>
</evidence>
<dbReference type="AlphaFoldDB" id="A0A9E7JYT4"/>
<evidence type="ECO:0000256" key="2">
    <source>
        <dbReference type="ARBA" id="ARBA00004167"/>
    </source>
</evidence>
<keyword evidence="8" id="KW-0010">Activator</keyword>
<evidence type="ECO:0000256" key="10">
    <source>
        <dbReference type="ARBA" id="ARBA00023242"/>
    </source>
</evidence>
<dbReference type="GO" id="GO:0005634">
    <property type="term" value="C:nucleus"/>
    <property type="evidence" value="ECO:0007669"/>
    <property type="project" value="UniProtKB-SubCell"/>
</dbReference>
<evidence type="ECO:0000256" key="4">
    <source>
        <dbReference type="ARBA" id="ARBA00022989"/>
    </source>
</evidence>
<evidence type="ECO:0000313" key="13">
    <source>
        <dbReference type="EMBL" id="URD98353.1"/>
    </source>
</evidence>
<evidence type="ECO:0000313" key="14">
    <source>
        <dbReference type="Proteomes" id="UP001055439"/>
    </source>
</evidence>
<proteinExistence type="predicted"/>
<keyword evidence="9" id="KW-0804">Transcription</keyword>
<evidence type="ECO:0000259" key="12">
    <source>
        <dbReference type="PROSITE" id="PS51005"/>
    </source>
</evidence>
<keyword evidence="14" id="KW-1185">Reference proteome</keyword>
<keyword evidence="6" id="KW-0238">DNA-binding</keyword>
<keyword evidence="3" id="KW-0812">Transmembrane</keyword>
<dbReference type="SUPFAM" id="SSF101941">
    <property type="entry name" value="NAC domain"/>
    <property type="match status" value="1"/>
</dbReference>
<keyword evidence="5" id="KW-0805">Transcription regulation</keyword>
<keyword evidence="10" id="KW-0539">Nucleus</keyword>
<feature type="compositionally biased region" description="Polar residues" evidence="11">
    <location>
        <begin position="12"/>
        <end position="23"/>
    </location>
</feature>
<evidence type="ECO:0000256" key="5">
    <source>
        <dbReference type="ARBA" id="ARBA00023015"/>
    </source>
</evidence>
<protein>
    <submittedName>
        <fullName evidence="13">No apical meristem (NAM) protein</fullName>
    </submittedName>
</protein>
<sequence>MVAQSRGLETSGYHQNTGGERTLLANGQSRSVTHVDGFEAARRHHLQPFVSKESLNQIAVRSPSNGQIAVFDVHPAFPFRCRRGPFSLASNLCEASIWSHHNNGIITVHVAHKKVGRKIRSERVLIAPSVEHCFLEMAHLSVESLPLGFRFRPTDVELVNHYLKGKITGRIKSEVEVISEIDICKCEPWDLPVLFPDISLIKSSDSEWFFFSPKDRKYPNGNRSNRATKAGYWKATGKDRKIRSISPVPTIIGTKKTLVFYQGRARKGVRTTWIMHEYRTTEKEFDSGEQASFFFSF</sequence>
<dbReference type="EMBL" id="CP097506">
    <property type="protein sequence ID" value="URD98353.1"/>
    <property type="molecule type" value="Genomic_DNA"/>
</dbReference>
<keyword evidence="7" id="KW-0472">Membrane</keyword>
<evidence type="ECO:0000256" key="7">
    <source>
        <dbReference type="ARBA" id="ARBA00023136"/>
    </source>
</evidence>
<dbReference type="GO" id="GO:0016020">
    <property type="term" value="C:membrane"/>
    <property type="evidence" value="ECO:0007669"/>
    <property type="project" value="UniProtKB-SubCell"/>
</dbReference>
<organism evidence="13 14">
    <name type="scientific">Musa troglodytarum</name>
    <name type="common">fe'i banana</name>
    <dbReference type="NCBI Taxonomy" id="320322"/>
    <lineage>
        <taxon>Eukaryota</taxon>
        <taxon>Viridiplantae</taxon>
        <taxon>Streptophyta</taxon>
        <taxon>Embryophyta</taxon>
        <taxon>Tracheophyta</taxon>
        <taxon>Spermatophyta</taxon>
        <taxon>Magnoliopsida</taxon>
        <taxon>Liliopsida</taxon>
        <taxon>Zingiberales</taxon>
        <taxon>Musaceae</taxon>
        <taxon>Musa</taxon>
    </lineage>
</organism>